<keyword evidence="3 4" id="KW-0689">Ribosomal protein</keyword>
<dbReference type="CDD" id="cd00473">
    <property type="entry name" value="bS6"/>
    <property type="match status" value="1"/>
</dbReference>
<dbReference type="InterPro" id="IPR014717">
    <property type="entry name" value="Transl_elong_EF1B/ribsomal_bS6"/>
</dbReference>
<evidence type="ECO:0000256" key="1">
    <source>
        <dbReference type="ARBA" id="ARBA00009512"/>
    </source>
</evidence>
<dbReference type="PANTHER" id="PTHR21011:SF1">
    <property type="entry name" value="SMALL RIBOSOMAL SUBUNIT PROTEIN BS6M"/>
    <property type="match status" value="1"/>
</dbReference>
<dbReference type="AlphaFoldDB" id="A0A2M7W2W1"/>
<dbReference type="Gene3D" id="3.30.70.60">
    <property type="match status" value="1"/>
</dbReference>
<comment type="function">
    <text evidence="3">Binds together with bS18 to 16S ribosomal RNA.</text>
</comment>
<dbReference type="InterPro" id="IPR000529">
    <property type="entry name" value="Ribosomal_bS6"/>
</dbReference>
<dbReference type="Pfam" id="PF01250">
    <property type="entry name" value="Ribosomal_S6"/>
    <property type="match status" value="1"/>
</dbReference>
<evidence type="ECO:0000256" key="2">
    <source>
        <dbReference type="ARBA" id="ARBA00035294"/>
    </source>
</evidence>
<dbReference type="NCBIfam" id="TIGR00166">
    <property type="entry name" value="S6"/>
    <property type="match status" value="1"/>
</dbReference>
<evidence type="ECO:0000256" key="3">
    <source>
        <dbReference type="HAMAP-Rule" id="MF_00360"/>
    </source>
</evidence>
<comment type="caution">
    <text evidence="4">The sequence shown here is derived from an EMBL/GenBank/DDBJ whole genome shotgun (WGS) entry which is preliminary data.</text>
</comment>
<accession>A0A2M7W2W1</accession>
<dbReference type="GO" id="GO:0070181">
    <property type="term" value="F:small ribosomal subunit rRNA binding"/>
    <property type="evidence" value="ECO:0007669"/>
    <property type="project" value="TreeGrafter"/>
</dbReference>
<proteinExistence type="inferred from homology"/>
<dbReference type="GO" id="GO:0005737">
    <property type="term" value="C:cytoplasm"/>
    <property type="evidence" value="ECO:0007669"/>
    <property type="project" value="UniProtKB-ARBA"/>
</dbReference>
<protein>
    <recommendedName>
        <fullName evidence="2 3">Small ribosomal subunit protein bS6</fullName>
    </recommendedName>
</protein>
<dbReference type="InterPro" id="IPR035980">
    <property type="entry name" value="Ribosomal_bS6_sf"/>
</dbReference>
<dbReference type="PANTHER" id="PTHR21011">
    <property type="entry name" value="MITOCHONDRIAL 28S RIBOSOMAL PROTEIN S6"/>
    <property type="match status" value="1"/>
</dbReference>
<keyword evidence="3" id="KW-0694">RNA-binding</keyword>
<dbReference type="SUPFAM" id="SSF54995">
    <property type="entry name" value="Ribosomal protein S6"/>
    <property type="match status" value="1"/>
</dbReference>
<dbReference type="InterPro" id="IPR020814">
    <property type="entry name" value="Ribosomal_S6_plastid/chlpt"/>
</dbReference>
<dbReference type="GO" id="GO:1990904">
    <property type="term" value="C:ribonucleoprotein complex"/>
    <property type="evidence" value="ECO:0007669"/>
    <property type="project" value="UniProtKB-KW"/>
</dbReference>
<dbReference type="GO" id="GO:0003735">
    <property type="term" value="F:structural constituent of ribosome"/>
    <property type="evidence" value="ECO:0007669"/>
    <property type="project" value="InterPro"/>
</dbReference>
<keyword evidence="3" id="KW-0687">Ribonucleoprotein</keyword>
<keyword evidence="3" id="KW-0699">rRNA-binding</keyword>
<evidence type="ECO:0000313" key="4">
    <source>
        <dbReference type="EMBL" id="PJA15256.1"/>
    </source>
</evidence>
<dbReference type="GO" id="GO:0005840">
    <property type="term" value="C:ribosome"/>
    <property type="evidence" value="ECO:0007669"/>
    <property type="project" value="UniProtKB-KW"/>
</dbReference>
<dbReference type="HAMAP" id="MF_00360">
    <property type="entry name" value="Ribosomal_bS6"/>
    <property type="match status" value="1"/>
</dbReference>
<sequence length="138" mass="16141">MAKRKLEDIIINVVRKPTPYEMVVVFKPFLPDKVRNEADAKVEQIIIDAKGTVSLRDIWGKRYLAYELDKHVEGYYVMYQFEAPSLSVDGIKKAMNRHQEILRYIIIKKDLKEGTGTKIKVKKTITREESEDRKKANK</sequence>
<dbReference type="GO" id="GO:0006412">
    <property type="term" value="P:translation"/>
    <property type="evidence" value="ECO:0007669"/>
    <property type="project" value="UniProtKB-UniRule"/>
</dbReference>
<dbReference type="Proteomes" id="UP000228952">
    <property type="component" value="Unassembled WGS sequence"/>
</dbReference>
<evidence type="ECO:0000313" key="5">
    <source>
        <dbReference type="Proteomes" id="UP000228952"/>
    </source>
</evidence>
<organism evidence="4 5">
    <name type="scientific">Candidatus Dojkabacteria bacterium CG_4_10_14_0_2_um_filter_Dojkabacteria_WS6_41_15</name>
    <dbReference type="NCBI Taxonomy" id="2014249"/>
    <lineage>
        <taxon>Bacteria</taxon>
        <taxon>Candidatus Dojkabacteria</taxon>
    </lineage>
</organism>
<dbReference type="EMBL" id="PFQB01000021">
    <property type="protein sequence ID" value="PJA15256.1"/>
    <property type="molecule type" value="Genomic_DNA"/>
</dbReference>
<comment type="similarity">
    <text evidence="1 3">Belongs to the bacterial ribosomal protein bS6 family.</text>
</comment>
<gene>
    <name evidence="3 4" type="primary">rpsF</name>
    <name evidence="4" type="ORF">COX64_00955</name>
</gene>
<name>A0A2M7W2W1_9BACT</name>
<reference evidence="5" key="1">
    <citation type="submission" date="2017-09" db="EMBL/GenBank/DDBJ databases">
        <title>Depth-based differentiation of microbial function through sediment-hosted aquifers and enrichment of novel symbionts in the deep terrestrial subsurface.</title>
        <authorList>
            <person name="Probst A.J."/>
            <person name="Ladd B."/>
            <person name="Jarett J.K."/>
            <person name="Geller-Mcgrath D.E."/>
            <person name="Sieber C.M.K."/>
            <person name="Emerson J.B."/>
            <person name="Anantharaman K."/>
            <person name="Thomas B.C."/>
            <person name="Malmstrom R."/>
            <person name="Stieglmeier M."/>
            <person name="Klingl A."/>
            <person name="Woyke T."/>
            <person name="Ryan C.M."/>
            <person name="Banfield J.F."/>
        </authorList>
    </citation>
    <scope>NUCLEOTIDE SEQUENCE [LARGE SCALE GENOMIC DNA]</scope>
</reference>